<evidence type="ECO:0000313" key="1">
    <source>
        <dbReference type="EMBL" id="EFX61510.1"/>
    </source>
</evidence>
<protein>
    <submittedName>
        <fullName evidence="1">Uncharacterized protein</fullName>
    </submittedName>
</protein>
<dbReference type="Proteomes" id="UP000000305">
    <property type="component" value="Unassembled WGS sequence"/>
</dbReference>
<keyword evidence="2" id="KW-1185">Reference proteome</keyword>
<dbReference type="InParanoid" id="E9I3C1"/>
<accession>E9I3C1</accession>
<evidence type="ECO:0000313" key="2">
    <source>
        <dbReference type="Proteomes" id="UP000000305"/>
    </source>
</evidence>
<name>E9I3C1_DAPPU</name>
<organism evidence="1 2">
    <name type="scientific">Daphnia pulex</name>
    <name type="common">Water flea</name>
    <dbReference type="NCBI Taxonomy" id="6669"/>
    <lineage>
        <taxon>Eukaryota</taxon>
        <taxon>Metazoa</taxon>
        <taxon>Ecdysozoa</taxon>
        <taxon>Arthropoda</taxon>
        <taxon>Crustacea</taxon>
        <taxon>Branchiopoda</taxon>
        <taxon>Diplostraca</taxon>
        <taxon>Cladocera</taxon>
        <taxon>Anomopoda</taxon>
        <taxon>Daphniidae</taxon>
        <taxon>Daphnia</taxon>
    </lineage>
</organism>
<dbReference type="AlphaFoldDB" id="E9I3C1"/>
<sequence length="97" mass="10541">MKNELEELQAAMQPLIDACYRYPELQCHVRRTVDAFGAVVQTALGSPPPAPRDRTAMAMAAIKKGAPVAPTAREYGLSPSTLFRAIARERERAATTA</sequence>
<gene>
    <name evidence="1" type="ORF">DAPPUDRAFT_273011</name>
</gene>
<dbReference type="KEGG" id="dpx:DAPPUDRAFT_273011"/>
<proteinExistence type="predicted"/>
<dbReference type="HOGENOM" id="CLU_2348777_0_0_1"/>
<reference evidence="1 2" key="1">
    <citation type="journal article" date="2011" name="Science">
        <title>The ecoresponsive genome of Daphnia pulex.</title>
        <authorList>
            <person name="Colbourne J.K."/>
            <person name="Pfrender M.E."/>
            <person name="Gilbert D."/>
            <person name="Thomas W.K."/>
            <person name="Tucker A."/>
            <person name="Oakley T.H."/>
            <person name="Tokishita S."/>
            <person name="Aerts A."/>
            <person name="Arnold G.J."/>
            <person name="Basu M.K."/>
            <person name="Bauer D.J."/>
            <person name="Caceres C.E."/>
            <person name="Carmel L."/>
            <person name="Casola C."/>
            <person name="Choi J.H."/>
            <person name="Detter J.C."/>
            <person name="Dong Q."/>
            <person name="Dusheyko S."/>
            <person name="Eads B.D."/>
            <person name="Frohlich T."/>
            <person name="Geiler-Samerotte K.A."/>
            <person name="Gerlach D."/>
            <person name="Hatcher P."/>
            <person name="Jogdeo S."/>
            <person name="Krijgsveld J."/>
            <person name="Kriventseva E.V."/>
            <person name="Kultz D."/>
            <person name="Laforsch C."/>
            <person name="Lindquist E."/>
            <person name="Lopez J."/>
            <person name="Manak J.R."/>
            <person name="Muller J."/>
            <person name="Pangilinan J."/>
            <person name="Patwardhan R.P."/>
            <person name="Pitluck S."/>
            <person name="Pritham E.J."/>
            <person name="Rechtsteiner A."/>
            <person name="Rho M."/>
            <person name="Rogozin I.B."/>
            <person name="Sakarya O."/>
            <person name="Salamov A."/>
            <person name="Schaack S."/>
            <person name="Shapiro H."/>
            <person name="Shiga Y."/>
            <person name="Skalitzky C."/>
            <person name="Smith Z."/>
            <person name="Souvorov A."/>
            <person name="Sung W."/>
            <person name="Tang Z."/>
            <person name="Tsuchiya D."/>
            <person name="Tu H."/>
            <person name="Vos H."/>
            <person name="Wang M."/>
            <person name="Wolf Y.I."/>
            <person name="Yamagata H."/>
            <person name="Yamada T."/>
            <person name="Ye Y."/>
            <person name="Shaw J.R."/>
            <person name="Andrews J."/>
            <person name="Crease T.J."/>
            <person name="Tang H."/>
            <person name="Lucas S.M."/>
            <person name="Robertson H.M."/>
            <person name="Bork P."/>
            <person name="Koonin E.V."/>
            <person name="Zdobnov E.M."/>
            <person name="Grigoriev I.V."/>
            <person name="Lynch M."/>
            <person name="Boore J.L."/>
        </authorList>
    </citation>
    <scope>NUCLEOTIDE SEQUENCE [LARGE SCALE GENOMIC DNA]</scope>
</reference>
<dbReference type="EMBL" id="GL734479">
    <property type="protein sequence ID" value="EFX61510.1"/>
    <property type="molecule type" value="Genomic_DNA"/>
</dbReference>